<keyword evidence="6" id="KW-0720">Serine protease</keyword>
<dbReference type="SUPFAM" id="SSF50494">
    <property type="entry name" value="Trypsin-like serine proteases"/>
    <property type="match status" value="1"/>
</dbReference>
<evidence type="ECO:0000313" key="11">
    <source>
        <dbReference type="Proteomes" id="UP000673975"/>
    </source>
</evidence>
<dbReference type="PANTHER" id="PTHR22939:SF129">
    <property type="entry name" value="SERINE PROTEASE HTRA2, MITOCHONDRIAL"/>
    <property type="match status" value="1"/>
</dbReference>
<dbReference type="Pfam" id="PF13180">
    <property type="entry name" value="PDZ_2"/>
    <property type="match status" value="2"/>
</dbReference>
<proteinExistence type="inferred from homology"/>
<reference evidence="10" key="1">
    <citation type="submission" date="2021-02" db="EMBL/GenBank/DDBJ databases">
        <title>Natronogracilivirga saccharolytica gen. nov. sp. nov. a new anaerobic, haloalkiliphilic carbohydrate-fermenting bacterium from soda lake and proposing of Cyclonatronumiaceae fam. nov. in the phylum Balneolaeota.</title>
        <authorList>
            <person name="Zhilina T.N."/>
            <person name="Sorokin D.Y."/>
            <person name="Zavarzina D.G."/>
            <person name="Toshchakov S.V."/>
            <person name="Kublanov I.V."/>
        </authorList>
    </citation>
    <scope>NUCLEOTIDE SEQUENCE</scope>
    <source>
        <strain evidence="10">Z-1702</strain>
    </source>
</reference>
<feature type="domain" description="PDZ" evidence="9">
    <location>
        <begin position="406"/>
        <end position="498"/>
    </location>
</feature>
<protein>
    <submittedName>
        <fullName evidence="10">DegQ family serine endoprotease</fullName>
    </submittedName>
</protein>
<feature type="binding site" evidence="8">
    <location>
        <begin position="251"/>
        <end position="253"/>
    </location>
    <ligand>
        <name>substrate</name>
    </ligand>
</feature>
<feature type="active site" description="Charge relay system" evidence="7">
    <location>
        <position position="253"/>
    </location>
</feature>
<accession>A0A8J7S7B4</accession>
<dbReference type="PROSITE" id="PS50106">
    <property type="entry name" value="PDZ"/>
    <property type="match status" value="2"/>
</dbReference>
<feature type="binding site" evidence="8">
    <location>
        <position position="174"/>
    </location>
    <ligand>
        <name>substrate</name>
    </ligand>
</feature>
<gene>
    <name evidence="10" type="ORF">NATSA_02150</name>
</gene>
<evidence type="ECO:0000256" key="3">
    <source>
        <dbReference type="ARBA" id="ARBA00022729"/>
    </source>
</evidence>
<dbReference type="SMART" id="SM00228">
    <property type="entry name" value="PDZ"/>
    <property type="match status" value="2"/>
</dbReference>
<dbReference type="InterPro" id="IPR009003">
    <property type="entry name" value="Peptidase_S1_PA"/>
</dbReference>
<keyword evidence="11" id="KW-1185">Reference proteome</keyword>
<evidence type="ECO:0000256" key="6">
    <source>
        <dbReference type="ARBA" id="ARBA00022825"/>
    </source>
</evidence>
<feature type="binding site" evidence="8">
    <location>
        <position position="144"/>
    </location>
    <ligand>
        <name>substrate</name>
    </ligand>
</feature>
<feature type="active site" description="Charge relay system" evidence="7">
    <location>
        <position position="144"/>
    </location>
</feature>
<dbReference type="InterPro" id="IPR011782">
    <property type="entry name" value="Pept_S1C_Do"/>
</dbReference>
<dbReference type="PANTHER" id="PTHR22939">
    <property type="entry name" value="SERINE PROTEASE FAMILY S1C HTRA-RELATED"/>
    <property type="match status" value="1"/>
</dbReference>
<dbReference type="Gene3D" id="2.40.10.120">
    <property type="match status" value="1"/>
</dbReference>
<keyword evidence="5" id="KW-0378">Hydrolase</keyword>
<evidence type="ECO:0000259" key="9">
    <source>
        <dbReference type="PROSITE" id="PS50106"/>
    </source>
</evidence>
<dbReference type="AlphaFoldDB" id="A0A8J7S7B4"/>
<comment type="caution">
    <text evidence="10">The sequence shown here is derived from an EMBL/GenBank/DDBJ whole genome shotgun (WGS) entry which is preliminary data.</text>
</comment>
<dbReference type="GO" id="GO:0004252">
    <property type="term" value="F:serine-type endopeptidase activity"/>
    <property type="evidence" value="ECO:0007669"/>
    <property type="project" value="InterPro"/>
</dbReference>
<evidence type="ECO:0000256" key="8">
    <source>
        <dbReference type="PIRSR" id="PIRSR611782-2"/>
    </source>
</evidence>
<dbReference type="RefSeq" id="WP_210509989.1">
    <property type="nucleotide sequence ID" value="NZ_JAFIDN010000001.1"/>
</dbReference>
<dbReference type="GO" id="GO:0006508">
    <property type="term" value="P:proteolysis"/>
    <property type="evidence" value="ECO:0007669"/>
    <property type="project" value="UniProtKB-KW"/>
</dbReference>
<dbReference type="SUPFAM" id="SSF50156">
    <property type="entry name" value="PDZ domain-like"/>
    <property type="match status" value="2"/>
</dbReference>
<dbReference type="Pfam" id="PF13365">
    <property type="entry name" value="Trypsin_2"/>
    <property type="match status" value="1"/>
</dbReference>
<dbReference type="InterPro" id="IPR001478">
    <property type="entry name" value="PDZ"/>
</dbReference>
<feature type="active site" description="Charge relay system" evidence="7">
    <location>
        <position position="174"/>
    </location>
</feature>
<keyword evidence="2" id="KW-0645">Protease</keyword>
<dbReference type="EMBL" id="JAFIDN010000001">
    <property type="protein sequence ID" value="MBP3191456.1"/>
    <property type="molecule type" value="Genomic_DNA"/>
</dbReference>
<dbReference type="CDD" id="cd10839">
    <property type="entry name" value="cpPDZ1_DegP-like"/>
    <property type="match status" value="1"/>
</dbReference>
<name>A0A8J7S7B4_9BACT</name>
<evidence type="ECO:0000256" key="5">
    <source>
        <dbReference type="ARBA" id="ARBA00022801"/>
    </source>
</evidence>
<dbReference type="InterPro" id="IPR036034">
    <property type="entry name" value="PDZ_sf"/>
</dbReference>
<evidence type="ECO:0000256" key="7">
    <source>
        <dbReference type="PIRSR" id="PIRSR611782-1"/>
    </source>
</evidence>
<evidence type="ECO:0000256" key="1">
    <source>
        <dbReference type="ARBA" id="ARBA00010541"/>
    </source>
</evidence>
<dbReference type="InterPro" id="IPR001940">
    <property type="entry name" value="Peptidase_S1C"/>
</dbReference>
<evidence type="ECO:0000256" key="2">
    <source>
        <dbReference type="ARBA" id="ARBA00022670"/>
    </source>
</evidence>
<dbReference type="PRINTS" id="PR00834">
    <property type="entry name" value="PROTEASES2C"/>
</dbReference>
<comment type="similarity">
    <text evidence="1">Belongs to the peptidase S1C family.</text>
</comment>
<sequence>MKSHYSKFATALTVVLVFLIIRVPLGAGTADEPYEFKPRESDQQAELKDESQDLLTRFNNALVNLSDVTKPTVVMVSTERTVRRSTGGRGMFDDFFRPFRDDPFFRDHPFFRDRGEDREREYRTQGLGSGVIVSEDGYILTNHHVIAQADTIKITLINQKEIPATVVGSDPNTDIAVLKIEAENLPYMEFGDSEELQVGEMVMAIGSPLGAALAHTVTQGIVSAKGREDLNILGRDGYENFIQTDAAINRGNSGGPLINMKGELIGINTAIASQSGGFQGIGFAIPSNMARNVMESIIEKGRVVRGFIGVEFQRLDESLARAFDLPEARGVLITNVSSDSPAEEAGLQPEDIILKFNGREVETGSEFRRRVAEMSPGTEITLTIFRDGDEMDVNVTLGEHPTDDLAVADQETIRDVIGFSVTELTRELAERLRIRPDVEGVVVEEVDGNSPAAENGLRQGDVIVSLNRMPVTSVSEFNEAVSEMTVGESMLLQVLRGNQRLFIAFELQST</sequence>
<evidence type="ECO:0000313" key="10">
    <source>
        <dbReference type="EMBL" id="MBP3191456.1"/>
    </source>
</evidence>
<feature type="binding site" evidence="8">
    <location>
        <position position="79"/>
    </location>
    <ligand>
        <name>substrate</name>
    </ligand>
</feature>
<dbReference type="FunFam" id="2.40.10.10:FF:000001">
    <property type="entry name" value="Periplasmic serine protease DegS"/>
    <property type="match status" value="1"/>
</dbReference>
<keyword evidence="3" id="KW-0732">Signal</keyword>
<organism evidence="10 11">
    <name type="scientific">Natronogracilivirga saccharolytica</name>
    <dbReference type="NCBI Taxonomy" id="2812953"/>
    <lineage>
        <taxon>Bacteria</taxon>
        <taxon>Pseudomonadati</taxon>
        <taxon>Balneolota</taxon>
        <taxon>Balneolia</taxon>
        <taxon>Balneolales</taxon>
        <taxon>Cyclonatronaceae</taxon>
        <taxon>Natronogracilivirga</taxon>
    </lineage>
</organism>
<dbReference type="Gene3D" id="2.30.42.10">
    <property type="match status" value="2"/>
</dbReference>
<dbReference type="NCBIfam" id="TIGR02037">
    <property type="entry name" value="degP_htrA_DO"/>
    <property type="match status" value="1"/>
</dbReference>
<feature type="domain" description="PDZ" evidence="9">
    <location>
        <begin position="297"/>
        <end position="388"/>
    </location>
</feature>
<evidence type="ECO:0000256" key="4">
    <source>
        <dbReference type="ARBA" id="ARBA00022737"/>
    </source>
</evidence>
<dbReference type="Proteomes" id="UP000673975">
    <property type="component" value="Unassembled WGS sequence"/>
</dbReference>
<keyword evidence="4" id="KW-0677">Repeat</keyword>